<accession>A0ACC0BP04</accession>
<gene>
    <name evidence="1" type="ORF">M9H77_14727</name>
</gene>
<keyword evidence="2" id="KW-1185">Reference proteome</keyword>
<comment type="caution">
    <text evidence="1">The sequence shown here is derived from an EMBL/GenBank/DDBJ whole genome shotgun (WGS) entry which is preliminary data.</text>
</comment>
<evidence type="ECO:0000313" key="2">
    <source>
        <dbReference type="Proteomes" id="UP001060085"/>
    </source>
</evidence>
<dbReference type="Proteomes" id="UP001060085">
    <property type="component" value="Linkage Group LG03"/>
</dbReference>
<protein>
    <submittedName>
        <fullName evidence="1">Uncharacterized protein</fullName>
    </submittedName>
</protein>
<sequence length="313" mass="35409">MGTFLYYNVNLGLPNSFITKKPHLSNFSLRRVHSVHSLKTHYQLKNTVKMAHSPLTRQQKITLQNKYNEKLVGLLHDTGSTDIVVLCHGFRSSKESEVISNLAVALENEGISAFRFDFAGNGESEGSFQYGHYMREADDLRAVTEYFVGANRRIASVLGHSKGGNVVLLYASKYHDIGGVVNLSGRYKLNRGIEERLGERFLERIKKDGYLGVKNRAGEVQYRVTEESLMDRLNTNMHEACLQIDKECRVLTVHGSADEIIPVEDAFEFSKIIANHKLHIVEEADHCYTKHQAELSSVVLPFIKELLNQNIKS</sequence>
<name>A0ACC0BP04_CATRO</name>
<proteinExistence type="predicted"/>
<organism evidence="1 2">
    <name type="scientific">Catharanthus roseus</name>
    <name type="common">Madagascar periwinkle</name>
    <name type="synonym">Vinca rosea</name>
    <dbReference type="NCBI Taxonomy" id="4058"/>
    <lineage>
        <taxon>Eukaryota</taxon>
        <taxon>Viridiplantae</taxon>
        <taxon>Streptophyta</taxon>
        <taxon>Embryophyta</taxon>
        <taxon>Tracheophyta</taxon>
        <taxon>Spermatophyta</taxon>
        <taxon>Magnoliopsida</taxon>
        <taxon>eudicotyledons</taxon>
        <taxon>Gunneridae</taxon>
        <taxon>Pentapetalae</taxon>
        <taxon>asterids</taxon>
        <taxon>lamiids</taxon>
        <taxon>Gentianales</taxon>
        <taxon>Apocynaceae</taxon>
        <taxon>Rauvolfioideae</taxon>
        <taxon>Vinceae</taxon>
        <taxon>Catharanthinae</taxon>
        <taxon>Catharanthus</taxon>
    </lineage>
</organism>
<reference evidence="2" key="1">
    <citation type="journal article" date="2023" name="Nat. Plants">
        <title>Single-cell RNA sequencing provides a high-resolution roadmap for understanding the multicellular compartmentation of specialized metabolism.</title>
        <authorList>
            <person name="Sun S."/>
            <person name="Shen X."/>
            <person name="Li Y."/>
            <person name="Li Y."/>
            <person name="Wang S."/>
            <person name="Li R."/>
            <person name="Zhang H."/>
            <person name="Shen G."/>
            <person name="Guo B."/>
            <person name="Wei J."/>
            <person name="Xu J."/>
            <person name="St-Pierre B."/>
            <person name="Chen S."/>
            <person name="Sun C."/>
        </authorList>
    </citation>
    <scope>NUCLEOTIDE SEQUENCE [LARGE SCALE GENOMIC DNA]</scope>
</reference>
<dbReference type="EMBL" id="CM044703">
    <property type="protein sequence ID" value="KAI5674363.1"/>
    <property type="molecule type" value="Genomic_DNA"/>
</dbReference>
<evidence type="ECO:0000313" key="1">
    <source>
        <dbReference type="EMBL" id="KAI5674363.1"/>
    </source>
</evidence>